<organism evidence="1 2">
    <name type="scientific">Ktedonobacter robiniae</name>
    <dbReference type="NCBI Taxonomy" id="2778365"/>
    <lineage>
        <taxon>Bacteria</taxon>
        <taxon>Bacillati</taxon>
        <taxon>Chloroflexota</taxon>
        <taxon>Ktedonobacteria</taxon>
        <taxon>Ktedonobacterales</taxon>
        <taxon>Ktedonobacteraceae</taxon>
        <taxon>Ktedonobacter</taxon>
    </lineage>
</organism>
<evidence type="ECO:0000313" key="1">
    <source>
        <dbReference type="EMBL" id="GHO54620.1"/>
    </source>
</evidence>
<reference evidence="1 2" key="1">
    <citation type="journal article" date="2021" name="Int. J. Syst. Evol. Microbiol.">
        <title>Reticulibacter mediterranei gen. nov., sp. nov., within the new family Reticulibacteraceae fam. nov., and Ktedonospora formicarum gen. nov., sp. nov., Ktedonobacter robiniae sp. nov., Dictyobacter formicarum sp. nov. and Dictyobacter arantiisoli sp. nov., belonging to the class Ktedonobacteria.</title>
        <authorList>
            <person name="Yabe S."/>
            <person name="Zheng Y."/>
            <person name="Wang C.M."/>
            <person name="Sakai Y."/>
            <person name="Abe K."/>
            <person name="Yokota A."/>
            <person name="Donadio S."/>
            <person name="Cavaletti L."/>
            <person name="Monciardini P."/>
        </authorList>
    </citation>
    <scope>NUCLEOTIDE SEQUENCE [LARGE SCALE GENOMIC DNA]</scope>
    <source>
        <strain evidence="1 2">SOSP1-30</strain>
    </source>
</reference>
<proteinExistence type="predicted"/>
<accession>A0ABQ3UPJ6</accession>
<keyword evidence="2" id="KW-1185">Reference proteome</keyword>
<dbReference type="Proteomes" id="UP000654345">
    <property type="component" value="Unassembled WGS sequence"/>
</dbReference>
<evidence type="ECO:0000313" key="2">
    <source>
        <dbReference type="Proteomes" id="UP000654345"/>
    </source>
</evidence>
<protein>
    <submittedName>
        <fullName evidence="1">Uncharacterized protein</fullName>
    </submittedName>
</protein>
<gene>
    <name evidence="1" type="ORF">KSB_30950</name>
</gene>
<name>A0ABQ3UPJ6_9CHLR</name>
<comment type="caution">
    <text evidence="1">The sequence shown here is derived from an EMBL/GenBank/DDBJ whole genome shotgun (WGS) entry which is preliminary data.</text>
</comment>
<dbReference type="EMBL" id="BNJG01000001">
    <property type="protein sequence ID" value="GHO54620.1"/>
    <property type="molecule type" value="Genomic_DNA"/>
</dbReference>
<sequence length="108" mass="12247">MRDKVLTNIPASSVAVHGKVHKVSMRSNSSVLHARAGNGGDKNKKNKCEKCCLFLRHTSACLQVSRKMPIEQRKQRIDYAVYMFSVQVSTTMRRLAFLPLRIVTQQDT</sequence>